<evidence type="ECO:0000256" key="12">
    <source>
        <dbReference type="ARBA" id="ARBA00023180"/>
    </source>
</evidence>
<dbReference type="InterPro" id="IPR013112">
    <property type="entry name" value="FAD-bd_8"/>
</dbReference>
<dbReference type="GO" id="GO:0052851">
    <property type="term" value="F:ferric-chelate reductase (NADPH) activity"/>
    <property type="evidence" value="ECO:0007669"/>
    <property type="project" value="UniProtKB-EC"/>
</dbReference>
<feature type="transmembrane region" description="Helical" evidence="15">
    <location>
        <begin position="155"/>
        <end position="176"/>
    </location>
</feature>
<comment type="catalytic activity">
    <reaction evidence="13">
        <text>2 a Fe(II)-siderophore + NADP(+) + H(+) = 2 a Fe(III)-siderophore + NADPH</text>
        <dbReference type="Rhea" id="RHEA:28795"/>
        <dbReference type="Rhea" id="RHEA-COMP:11342"/>
        <dbReference type="Rhea" id="RHEA-COMP:11344"/>
        <dbReference type="ChEBI" id="CHEBI:15378"/>
        <dbReference type="ChEBI" id="CHEBI:29033"/>
        <dbReference type="ChEBI" id="CHEBI:29034"/>
        <dbReference type="ChEBI" id="CHEBI:57783"/>
        <dbReference type="ChEBI" id="CHEBI:58349"/>
        <dbReference type="EC" id="1.16.1.9"/>
    </reaction>
</comment>
<dbReference type="PROSITE" id="PS51384">
    <property type="entry name" value="FAD_FR"/>
    <property type="match status" value="1"/>
</dbReference>
<keyword evidence="9" id="KW-0560">Oxidoreductase</keyword>
<dbReference type="PANTHER" id="PTHR32361">
    <property type="entry name" value="FERRIC/CUPRIC REDUCTASE TRANSMEMBRANE COMPONENT"/>
    <property type="match status" value="1"/>
</dbReference>
<reference evidence="16" key="2">
    <citation type="submission" date="2024-01" db="EMBL/GenBank/DDBJ databases">
        <title>Comparative genomics of Cryptococcus and Kwoniella reveals pathogenesis evolution and contrasting modes of karyotype evolution via chromosome fusion or intercentromeric recombination.</title>
        <authorList>
            <person name="Coelho M.A."/>
            <person name="David-Palma M."/>
            <person name="Shea T."/>
            <person name="Bowers K."/>
            <person name="McGinley-Smith S."/>
            <person name="Mohammad A.W."/>
            <person name="Gnirke A."/>
            <person name="Yurkov A.M."/>
            <person name="Nowrousian M."/>
            <person name="Sun S."/>
            <person name="Cuomo C.A."/>
            <person name="Heitman J."/>
        </authorList>
    </citation>
    <scope>NUCLEOTIDE SEQUENCE</scope>
    <source>
        <strain evidence="16">CBS 12478</strain>
    </source>
</reference>
<dbReference type="InterPro" id="IPR051410">
    <property type="entry name" value="Ferric/Cupric_Reductase"/>
</dbReference>
<evidence type="ECO:0000256" key="9">
    <source>
        <dbReference type="ARBA" id="ARBA00023002"/>
    </source>
</evidence>
<dbReference type="GO" id="GO:0006826">
    <property type="term" value="P:iron ion transport"/>
    <property type="evidence" value="ECO:0007669"/>
    <property type="project" value="TreeGrafter"/>
</dbReference>
<gene>
    <name evidence="16" type="ORF">CI109_103901</name>
</gene>
<dbReference type="GO" id="GO:0006879">
    <property type="term" value="P:intracellular iron ion homeostasis"/>
    <property type="evidence" value="ECO:0007669"/>
    <property type="project" value="TreeGrafter"/>
</dbReference>
<evidence type="ECO:0000256" key="4">
    <source>
        <dbReference type="ARBA" id="ARBA00022448"/>
    </source>
</evidence>
<evidence type="ECO:0000256" key="3">
    <source>
        <dbReference type="ARBA" id="ARBA00012668"/>
    </source>
</evidence>
<feature type="transmembrane region" description="Helical" evidence="15">
    <location>
        <begin position="42"/>
        <end position="68"/>
    </location>
</feature>
<dbReference type="SFLD" id="SFLDG01168">
    <property type="entry name" value="Ferric_reductase_subgroup_(FRE"/>
    <property type="match status" value="1"/>
</dbReference>
<dbReference type="EMBL" id="CP144057">
    <property type="protein sequence ID" value="WWD19441.1"/>
    <property type="molecule type" value="Genomic_DNA"/>
</dbReference>
<feature type="transmembrane region" description="Helical" evidence="15">
    <location>
        <begin position="413"/>
        <end position="437"/>
    </location>
</feature>
<dbReference type="InterPro" id="IPR039261">
    <property type="entry name" value="FNR_nucleotide-bd"/>
</dbReference>
<evidence type="ECO:0000256" key="6">
    <source>
        <dbReference type="ARBA" id="ARBA00022692"/>
    </source>
</evidence>
<feature type="transmembrane region" description="Helical" evidence="15">
    <location>
        <begin position="196"/>
        <end position="216"/>
    </location>
</feature>
<dbReference type="Pfam" id="PF08030">
    <property type="entry name" value="NAD_binding_6"/>
    <property type="match status" value="1"/>
</dbReference>
<protein>
    <recommendedName>
        <fullName evidence="3">ferric-chelate reductase (NADPH)</fullName>
        <ecNumber evidence="3">1.16.1.9</ecNumber>
    </recommendedName>
</protein>
<keyword evidence="11 15" id="KW-0472">Membrane</keyword>
<dbReference type="SUPFAM" id="SSF63380">
    <property type="entry name" value="Riboflavin synthase domain-like"/>
    <property type="match status" value="1"/>
</dbReference>
<dbReference type="KEGG" id="ksn:43590937"/>
<dbReference type="AlphaFoldDB" id="A0A5M6BYL3"/>
<organism evidence="16 17">
    <name type="scientific">Kwoniella shandongensis</name>
    <dbReference type="NCBI Taxonomy" id="1734106"/>
    <lineage>
        <taxon>Eukaryota</taxon>
        <taxon>Fungi</taxon>
        <taxon>Dikarya</taxon>
        <taxon>Basidiomycota</taxon>
        <taxon>Agaricomycotina</taxon>
        <taxon>Tremellomycetes</taxon>
        <taxon>Tremellales</taxon>
        <taxon>Cryptococcaceae</taxon>
        <taxon>Kwoniella</taxon>
    </lineage>
</organism>
<keyword evidence="5" id="KW-1003">Cell membrane</keyword>
<dbReference type="InterPro" id="IPR017938">
    <property type="entry name" value="Riboflavin_synthase-like_b-brl"/>
</dbReference>
<evidence type="ECO:0000256" key="11">
    <source>
        <dbReference type="ARBA" id="ARBA00023136"/>
    </source>
</evidence>
<evidence type="ECO:0000256" key="8">
    <source>
        <dbReference type="ARBA" id="ARBA00022989"/>
    </source>
</evidence>
<keyword evidence="8 15" id="KW-1133">Transmembrane helix</keyword>
<comment type="similarity">
    <text evidence="2">Belongs to the ferric reductase (FRE) family.</text>
</comment>
<dbReference type="GO" id="GO:0005886">
    <property type="term" value="C:plasma membrane"/>
    <property type="evidence" value="ECO:0007669"/>
    <property type="project" value="UniProtKB-SubCell"/>
</dbReference>
<evidence type="ECO:0000313" key="16">
    <source>
        <dbReference type="EMBL" id="WWD19441.1"/>
    </source>
</evidence>
<evidence type="ECO:0000313" key="17">
    <source>
        <dbReference type="Proteomes" id="UP000322225"/>
    </source>
</evidence>
<dbReference type="GO" id="GO:0015677">
    <property type="term" value="P:copper ion import"/>
    <property type="evidence" value="ECO:0007669"/>
    <property type="project" value="TreeGrafter"/>
</dbReference>
<evidence type="ECO:0000256" key="2">
    <source>
        <dbReference type="ARBA" id="ARBA00006278"/>
    </source>
</evidence>
<accession>A0A5M6BYL3</accession>
<dbReference type="Proteomes" id="UP000322225">
    <property type="component" value="Chromosome 7"/>
</dbReference>
<keyword evidence="10" id="KW-0406">Ion transport</keyword>
<dbReference type="OrthoDB" id="17725at2759"/>
<keyword evidence="6 15" id="KW-0812">Transmembrane</keyword>
<proteinExistence type="inferred from homology"/>
<feature type="transmembrane region" description="Helical" evidence="15">
    <location>
        <begin position="126"/>
        <end position="143"/>
    </location>
</feature>
<comment type="subcellular location">
    <subcellularLocation>
        <location evidence="1">Cell membrane</location>
        <topology evidence="1">Multi-pass membrane protein</topology>
    </subcellularLocation>
</comment>
<name>A0A5M6BYL3_9TREE</name>
<feature type="transmembrane region" description="Helical" evidence="15">
    <location>
        <begin position="228"/>
        <end position="245"/>
    </location>
</feature>
<feature type="region of interest" description="Disordered" evidence="14">
    <location>
        <begin position="84"/>
        <end position="104"/>
    </location>
</feature>
<dbReference type="EC" id="1.16.1.9" evidence="3"/>
<feature type="transmembrane region" description="Helical" evidence="15">
    <location>
        <begin position="278"/>
        <end position="295"/>
    </location>
</feature>
<dbReference type="CDD" id="cd06186">
    <property type="entry name" value="NOX_Duox_like_FAD_NADP"/>
    <property type="match status" value="1"/>
</dbReference>
<evidence type="ECO:0000256" key="10">
    <source>
        <dbReference type="ARBA" id="ARBA00023065"/>
    </source>
</evidence>
<evidence type="ECO:0000256" key="7">
    <source>
        <dbReference type="ARBA" id="ARBA00022982"/>
    </source>
</evidence>
<dbReference type="Gene3D" id="3.40.50.80">
    <property type="entry name" value="Nucleotide-binding domain of ferredoxin-NADP reductase (FNR) module"/>
    <property type="match status" value="1"/>
</dbReference>
<evidence type="ECO:0000256" key="5">
    <source>
        <dbReference type="ARBA" id="ARBA00022475"/>
    </source>
</evidence>
<dbReference type="PANTHER" id="PTHR32361:SF9">
    <property type="entry name" value="FERRIC REDUCTASE TRANSMEMBRANE COMPONENT 3-RELATED"/>
    <property type="match status" value="1"/>
</dbReference>
<evidence type="ECO:0000256" key="14">
    <source>
        <dbReference type="SAM" id="MobiDB-lite"/>
    </source>
</evidence>
<keyword evidence="12" id="KW-0325">Glycoprotein</keyword>
<dbReference type="SFLD" id="SFLDS00052">
    <property type="entry name" value="Ferric_Reductase_Domain"/>
    <property type="match status" value="1"/>
</dbReference>
<keyword evidence="4" id="KW-0813">Transport</keyword>
<dbReference type="RefSeq" id="XP_031858977.1">
    <property type="nucleotide sequence ID" value="XM_032006774.1"/>
</dbReference>
<sequence length="596" mass="65085">MVDLPSFNGTNVWFAPGTVVNSTEAFDHASHLEEVAYLANRYLFIAIMVILGLFIVVQIPHTVIRLAWSPSLWYNFRLGKSMSPPEAQSTTRSNEKAGQPPRRISHIRRPIPPRHIPYIDLPLTEFLLVLILWATGLGIAGWCQASFLTHASRSTLIVMALLSLTAALGVKSGGVGTWVTYGYTSVNFLHRWTGRLVLLLTTLHVIAYLIVFQRAGIARQEMRKPENYLAAMAYGGLCLTGLGSIRPVRRHLWLTFKFAHHIGIVLLLAGLNYHSPGVLPYLIAIWILLTFNAIVRSITTRITTAHITALPGSSSTLVTFPKLTRGFTPGQHVRLRMFVPLPTGGWWSYLESHPFTIASQDGPEGGIQLIAKSAGDWTKALNSVAGSVQGGRNVHCLIEGPYGGPINFLFPSFASVLIVVGGSGISFGLGVTAGLLAEAKKGRAACMNLTLVWTVRTKAELDGLGRQLQDLVASALKVTDSQPDFRLTLILSHTVLLDLGIPPVEVAEEKVEKTKITSLLKEMETDTISVQLRSGRPDLKQILEDVVRTTAKGGVGVGVCGPHALSYHVEELVFNVTQEDRKRVGGVEVHAERFSL</sequence>
<feature type="transmembrane region" description="Helical" evidence="15">
    <location>
        <begin position="251"/>
        <end position="271"/>
    </location>
</feature>
<evidence type="ECO:0000256" key="1">
    <source>
        <dbReference type="ARBA" id="ARBA00004651"/>
    </source>
</evidence>
<keyword evidence="7" id="KW-0249">Electron transport</keyword>
<dbReference type="InterPro" id="IPR013130">
    <property type="entry name" value="Fe3_Rdtase_TM_dom"/>
</dbReference>
<dbReference type="InterPro" id="IPR013121">
    <property type="entry name" value="Fe_red_NAD-bd_6"/>
</dbReference>
<keyword evidence="17" id="KW-1185">Reference proteome</keyword>
<reference evidence="16" key="1">
    <citation type="submission" date="2017-08" db="EMBL/GenBank/DDBJ databases">
        <authorList>
            <person name="Cuomo C."/>
            <person name="Billmyre B."/>
            <person name="Heitman J."/>
        </authorList>
    </citation>
    <scope>NUCLEOTIDE SEQUENCE</scope>
    <source>
        <strain evidence="16">CBS 12478</strain>
    </source>
</reference>
<dbReference type="Pfam" id="PF01794">
    <property type="entry name" value="Ferric_reduct"/>
    <property type="match status" value="1"/>
</dbReference>
<dbReference type="InterPro" id="IPR017927">
    <property type="entry name" value="FAD-bd_FR_type"/>
</dbReference>
<evidence type="ECO:0000256" key="15">
    <source>
        <dbReference type="SAM" id="Phobius"/>
    </source>
</evidence>
<dbReference type="Pfam" id="PF08022">
    <property type="entry name" value="FAD_binding_8"/>
    <property type="match status" value="1"/>
</dbReference>
<evidence type="ECO:0000256" key="13">
    <source>
        <dbReference type="ARBA" id="ARBA00048483"/>
    </source>
</evidence>
<dbReference type="GeneID" id="43590937"/>